<reference evidence="2" key="1">
    <citation type="submission" date="2016-10" db="EMBL/GenBank/DDBJ databases">
        <authorList>
            <person name="Varghese N."/>
            <person name="Submissions S."/>
        </authorList>
    </citation>
    <scope>NUCLEOTIDE SEQUENCE [LARGE SCALE GENOMIC DNA]</scope>
    <source>
        <strain evidence="2">DSM 23095</strain>
    </source>
</reference>
<accession>A0A1G6NFS9</accession>
<organism evidence="1 2">
    <name type="scientific">Algoriphagus faecimaris</name>
    <dbReference type="NCBI Taxonomy" id="686796"/>
    <lineage>
        <taxon>Bacteria</taxon>
        <taxon>Pseudomonadati</taxon>
        <taxon>Bacteroidota</taxon>
        <taxon>Cytophagia</taxon>
        <taxon>Cytophagales</taxon>
        <taxon>Cyclobacteriaceae</taxon>
        <taxon>Algoriphagus</taxon>
    </lineage>
</organism>
<sequence length="236" mass="28011">MKTLPKNWMTEGLIDFEYKKYQLLSYLQETNRQFGQVKLYPFLADLIEHHRQLEAFKYGKSKLADLFPKAISHVDLKNVKIHYQSPEYDNEVLQEINQIAEFALPRVEGKIKEGRSIFDFVEEQVEIEPIGIQPLYTKEGFVFLTQENSSDIFTYRYRSSLLQLAGERFRSLKMWFLGLFRKTLYRTMENLKLELIQQVKELPNPATWRVHSNYTVPLEETLLPLSKRLLLERIGK</sequence>
<dbReference type="OrthoDB" id="1523307at2"/>
<protein>
    <submittedName>
        <fullName evidence="1">Uncharacterized protein</fullName>
    </submittedName>
</protein>
<evidence type="ECO:0000313" key="2">
    <source>
        <dbReference type="Proteomes" id="UP000199060"/>
    </source>
</evidence>
<keyword evidence="2" id="KW-1185">Reference proteome</keyword>
<dbReference type="AlphaFoldDB" id="A0A1G6NFS9"/>
<dbReference type="Proteomes" id="UP000199060">
    <property type="component" value="Unassembled WGS sequence"/>
</dbReference>
<name>A0A1G6NFS9_9BACT</name>
<proteinExistence type="predicted"/>
<dbReference type="RefSeq" id="WP_139162645.1">
    <property type="nucleotide sequence ID" value="NZ_FNAC01000003.1"/>
</dbReference>
<dbReference type="STRING" id="686796.SAMN04488104_1003114"/>
<evidence type="ECO:0000313" key="1">
    <source>
        <dbReference type="EMBL" id="SDC66693.1"/>
    </source>
</evidence>
<gene>
    <name evidence="1" type="ORF">SAMN04488104_1003114</name>
</gene>
<dbReference type="EMBL" id="FNAC01000003">
    <property type="protein sequence ID" value="SDC66693.1"/>
    <property type="molecule type" value="Genomic_DNA"/>
</dbReference>